<evidence type="ECO:0000313" key="8">
    <source>
        <dbReference type="EMBL" id="KAE8712199.1"/>
    </source>
</evidence>
<dbReference type="PANTHER" id="PTHR44830">
    <property type="entry name" value="ELONGATION FACTOR 1 ALPHA"/>
    <property type="match status" value="1"/>
</dbReference>
<dbReference type="Proteomes" id="UP000436088">
    <property type="component" value="Unassembled WGS sequence"/>
</dbReference>
<dbReference type="GO" id="GO:0005525">
    <property type="term" value="F:GTP binding"/>
    <property type="evidence" value="ECO:0007669"/>
    <property type="project" value="UniProtKB-KW"/>
</dbReference>
<dbReference type="InterPro" id="IPR054696">
    <property type="entry name" value="GTP-eEF1A_C"/>
</dbReference>
<dbReference type="AlphaFoldDB" id="A0A6A3BBM1"/>
<dbReference type="SUPFAM" id="SSF50465">
    <property type="entry name" value="EF-Tu/eEF-1alpha/eIF2-gamma C-terminal domain"/>
    <property type="match status" value="1"/>
</dbReference>
<feature type="domain" description="GTP-eEF1A C-terminal" evidence="7">
    <location>
        <begin position="64"/>
        <end position="136"/>
    </location>
</feature>
<proteinExistence type="inferred from homology"/>
<dbReference type="InterPro" id="IPR009001">
    <property type="entry name" value="Transl_elong_EF1A/Init_IF2_C"/>
</dbReference>
<comment type="similarity">
    <text evidence="1">Belongs to the TRAFAC class translation factor GTPase superfamily. Classic translation factor GTPase family. EF-Tu/EF-1A subfamily.</text>
</comment>
<dbReference type="FunFam" id="2.40.30.10:FF:000005">
    <property type="entry name" value="Elongation factor 1-alpha"/>
    <property type="match status" value="1"/>
</dbReference>
<gene>
    <name evidence="8" type="ORF">F3Y22_tig00110260pilonHSYRG00064</name>
</gene>
<dbReference type="EMBL" id="VEPZ02000900">
    <property type="protein sequence ID" value="KAE8712199.1"/>
    <property type="molecule type" value="Genomic_DNA"/>
</dbReference>
<keyword evidence="4" id="KW-0648">Protein biosynthesis</keyword>
<evidence type="ECO:0000259" key="7">
    <source>
        <dbReference type="Pfam" id="PF22594"/>
    </source>
</evidence>
<evidence type="ECO:0000256" key="1">
    <source>
        <dbReference type="ARBA" id="ARBA00007249"/>
    </source>
</evidence>
<evidence type="ECO:0000259" key="6">
    <source>
        <dbReference type="Pfam" id="PF03144"/>
    </source>
</evidence>
<keyword evidence="9" id="KW-1185">Reference proteome</keyword>
<dbReference type="InterPro" id="IPR004161">
    <property type="entry name" value="EFTu-like_2"/>
</dbReference>
<protein>
    <submittedName>
        <fullName evidence="8">Elongation factor 1-alpha</fullName>
    </submittedName>
</protein>
<dbReference type="Pfam" id="PF03144">
    <property type="entry name" value="GTP_EFTU_D2"/>
    <property type="match status" value="1"/>
</dbReference>
<evidence type="ECO:0000313" key="9">
    <source>
        <dbReference type="Proteomes" id="UP000436088"/>
    </source>
</evidence>
<dbReference type="InterPro" id="IPR009000">
    <property type="entry name" value="Transl_B-barrel_sf"/>
</dbReference>
<dbReference type="SUPFAM" id="SSF50447">
    <property type="entry name" value="Translation proteins"/>
    <property type="match status" value="1"/>
</dbReference>
<comment type="caution">
    <text evidence="8">The sequence shown here is derived from an EMBL/GenBank/DDBJ whole genome shotgun (WGS) entry which is preliminary data.</text>
</comment>
<reference evidence="8" key="1">
    <citation type="submission" date="2019-09" db="EMBL/GenBank/DDBJ databases">
        <title>Draft genome information of white flower Hibiscus syriacus.</title>
        <authorList>
            <person name="Kim Y.-M."/>
        </authorList>
    </citation>
    <scope>NUCLEOTIDE SEQUENCE [LARGE SCALE GENOMIC DNA]</scope>
    <source>
        <strain evidence="8">YM2019G1</strain>
    </source>
</reference>
<dbReference type="GO" id="GO:0003746">
    <property type="term" value="F:translation elongation factor activity"/>
    <property type="evidence" value="ECO:0007669"/>
    <property type="project" value="UniProtKB-KW"/>
</dbReference>
<keyword evidence="3 8" id="KW-0251">Elongation factor</keyword>
<dbReference type="PANTHER" id="PTHR44830:SF1">
    <property type="entry name" value="TR-TYPE G DOMAIN-CONTAINING PROTEIN"/>
    <property type="match status" value="1"/>
</dbReference>
<feature type="domain" description="Translation elongation factor EFTu-like" evidence="6">
    <location>
        <begin position="10"/>
        <end position="50"/>
    </location>
</feature>
<name>A0A6A3BBM1_HIBSY</name>
<evidence type="ECO:0000256" key="4">
    <source>
        <dbReference type="ARBA" id="ARBA00022917"/>
    </source>
</evidence>
<dbReference type="Pfam" id="PF22594">
    <property type="entry name" value="GTP-eEF1A_C"/>
    <property type="match status" value="1"/>
</dbReference>
<dbReference type="Gene3D" id="2.40.30.10">
    <property type="entry name" value="Translation factors"/>
    <property type="match status" value="2"/>
</dbReference>
<keyword evidence="5" id="KW-0342">GTP-binding</keyword>
<accession>A0A6A3BBM1</accession>
<evidence type="ECO:0000256" key="5">
    <source>
        <dbReference type="ARBA" id="ARBA00023134"/>
    </source>
</evidence>
<organism evidence="8 9">
    <name type="scientific">Hibiscus syriacus</name>
    <name type="common">Rose of Sharon</name>
    <dbReference type="NCBI Taxonomy" id="106335"/>
    <lineage>
        <taxon>Eukaryota</taxon>
        <taxon>Viridiplantae</taxon>
        <taxon>Streptophyta</taxon>
        <taxon>Embryophyta</taxon>
        <taxon>Tracheophyta</taxon>
        <taxon>Spermatophyta</taxon>
        <taxon>Magnoliopsida</taxon>
        <taxon>eudicotyledons</taxon>
        <taxon>Gunneridae</taxon>
        <taxon>Pentapetalae</taxon>
        <taxon>rosids</taxon>
        <taxon>malvids</taxon>
        <taxon>Malvales</taxon>
        <taxon>Malvaceae</taxon>
        <taxon>Malvoideae</taxon>
        <taxon>Hibiscus</taxon>
    </lineage>
</organism>
<keyword evidence="2" id="KW-0547">Nucleotide-binding</keyword>
<sequence>MVLTFDSSGLSAEVKSVEMHHEALKEALPGDNVGFNVKNVAVKDLKRGFVASNAKDDPAKEAANFTSQFSEMLTKIDRRSGKELDKEAKFLKNGYAGMIKMVPTKPMVIETFSAYPPLGRFAVRDLRQIVTIGVIRNVENKDPTGAKFTKSAAKKGGK</sequence>
<evidence type="ECO:0000256" key="2">
    <source>
        <dbReference type="ARBA" id="ARBA00022741"/>
    </source>
</evidence>
<evidence type="ECO:0000256" key="3">
    <source>
        <dbReference type="ARBA" id="ARBA00022768"/>
    </source>
</evidence>